<dbReference type="PANTHER" id="PTHR46527">
    <property type="entry name" value="NUCLEOPORIN-LIKE PROTEIN 2"/>
    <property type="match status" value="1"/>
</dbReference>
<protein>
    <recommendedName>
        <fullName evidence="9">Nucleoporin NUP42</fullName>
    </recommendedName>
    <alternativeName>
        <fullName evidence="10">Nucleoporin-like protein 2</fullName>
    </alternativeName>
</protein>
<evidence type="ECO:0000313" key="14">
    <source>
        <dbReference type="Ensembl" id="ENSOCUP00000045897.1"/>
    </source>
</evidence>
<feature type="compositionally biased region" description="Polar residues" evidence="12">
    <location>
        <begin position="49"/>
        <end position="68"/>
    </location>
</feature>
<comment type="function">
    <text evidence="8">Required for the export of mRNAs containing poly(A) tails from the nucleus into the cytoplasm.</text>
</comment>
<keyword evidence="6" id="KW-0653">Protein transport</keyword>
<keyword evidence="7" id="KW-0539">Nucleus</keyword>
<dbReference type="GeneTree" id="ENSGT00390000000118"/>
<sequence length="157" mass="17363">MTVCQFFLQGRCRFGDRCWNEHPGAKGSGGARQQQQQQQPAGNNRRGWNASSQRYSNVIQPSSFSQSAPWGGSREQEGPAARAFDAGAASVRSRGFGLSENSFASLSSHGQEDEKKLLEGIIKDMVVWKSSGQWMFSVYSPVKRQSNISVLKPFMIL</sequence>
<dbReference type="PROSITE" id="PS50103">
    <property type="entry name" value="ZF_C3H1"/>
    <property type="match status" value="1"/>
</dbReference>
<dbReference type="SUPFAM" id="SSF90229">
    <property type="entry name" value="CCCH zinc finger"/>
    <property type="match status" value="1"/>
</dbReference>
<evidence type="ECO:0000256" key="6">
    <source>
        <dbReference type="ARBA" id="ARBA00023132"/>
    </source>
</evidence>
<evidence type="ECO:0000256" key="8">
    <source>
        <dbReference type="ARBA" id="ARBA00037262"/>
    </source>
</evidence>
<keyword evidence="6" id="KW-0813">Transport</keyword>
<evidence type="ECO:0000256" key="4">
    <source>
        <dbReference type="ARBA" id="ARBA00022771"/>
    </source>
</evidence>
<reference evidence="14" key="2">
    <citation type="submission" date="2025-08" db="UniProtKB">
        <authorList>
            <consortium name="Ensembl"/>
        </authorList>
    </citation>
    <scope>IDENTIFICATION</scope>
    <source>
        <strain evidence="14">Thorbecke</strain>
    </source>
</reference>
<evidence type="ECO:0000259" key="13">
    <source>
        <dbReference type="PROSITE" id="PS50103"/>
    </source>
</evidence>
<evidence type="ECO:0000256" key="5">
    <source>
        <dbReference type="ARBA" id="ARBA00022833"/>
    </source>
</evidence>
<dbReference type="GO" id="GO:0008270">
    <property type="term" value="F:zinc ion binding"/>
    <property type="evidence" value="ECO:0007669"/>
    <property type="project" value="UniProtKB-KW"/>
</dbReference>
<dbReference type="Pfam" id="PF18044">
    <property type="entry name" value="zf-CCCH_4"/>
    <property type="match status" value="1"/>
</dbReference>
<evidence type="ECO:0000256" key="9">
    <source>
        <dbReference type="ARBA" id="ARBA00039886"/>
    </source>
</evidence>
<feature type="region of interest" description="Disordered" evidence="12">
    <location>
        <begin position="23"/>
        <end position="84"/>
    </location>
</feature>
<dbReference type="GO" id="GO:0005643">
    <property type="term" value="C:nuclear pore"/>
    <property type="evidence" value="ECO:0007669"/>
    <property type="project" value="UniProtKB-SubCell"/>
</dbReference>
<keyword evidence="15" id="KW-1185">Reference proteome</keyword>
<dbReference type="EMBL" id="AAGW02036032">
    <property type="status" value="NOT_ANNOTATED_CDS"/>
    <property type="molecule type" value="Genomic_DNA"/>
</dbReference>
<keyword evidence="3 11" id="KW-0479">Metal-binding</keyword>
<keyword evidence="6" id="KW-0906">Nuclear pore complex</keyword>
<dbReference type="Proteomes" id="UP000001811">
    <property type="component" value="Chromosome 10"/>
</dbReference>
<evidence type="ECO:0000256" key="11">
    <source>
        <dbReference type="PROSITE-ProRule" id="PRU00723"/>
    </source>
</evidence>
<dbReference type="InterPro" id="IPR036855">
    <property type="entry name" value="Znf_CCCH_sf"/>
</dbReference>
<reference evidence="14" key="3">
    <citation type="submission" date="2025-09" db="UniProtKB">
        <authorList>
            <consortium name="Ensembl"/>
        </authorList>
    </citation>
    <scope>IDENTIFICATION</scope>
    <source>
        <strain evidence="14">Thorbecke</strain>
    </source>
</reference>
<accession>A0A5F9DHW4</accession>
<evidence type="ECO:0000256" key="1">
    <source>
        <dbReference type="ARBA" id="ARBA00004335"/>
    </source>
</evidence>
<feature type="domain" description="C3H1-type" evidence="13">
    <location>
        <begin position="1"/>
        <end position="25"/>
    </location>
</feature>
<keyword evidence="6" id="KW-0509">mRNA transport</keyword>
<keyword evidence="6" id="KW-0811">Translocation</keyword>
<proteinExistence type="predicted"/>
<evidence type="ECO:0000313" key="15">
    <source>
        <dbReference type="Proteomes" id="UP000001811"/>
    </source>
</evidence>
<keyword evidence="4 11" id="KW-0863">Zinc-finger</keyword>
<dbReference type="InterPro" id="IPR000571">
    <property type="entry name" value="Znf_CCCH"/>
</dbReference>
<dbReference type="InterPro" id="IPR051767">
    <property type="entry name" value="Nucleoporin_NUP42"/>
</dbReference>
<evidence type="ECO:0000256" key="10">
    <source>
        <dbReference type="ARBA" id="ARBA00042384"/>
    </source>
</evidence>
<gene>
    <name evidence="14" type="primary">NUP42</name>
</gene>
<keyword evidence="5 11" id="KW-0862">Zinc</keyword>
<dbReference type="Gene3D" id="4.10.1000.10">
    <property type="entry name" value="Zinc finger, CCCH-type"/>
    <property type="match status" value="1"/>
</dbReference>
<dbReference type="PANTHER" id="PTHR46527:SF1">
    <property type="entry name" value="NUCLEOPORIN NUP42"/>
    <property type="match status" value="1"/>
</dbReference>
<dbReference type="Bgee" id="ENSOCUG00000014808">
    <property type="expression patterns" value="Expressed in testis and 17 other cell types or tissues"/>
</dbReference>
<feature type="zinc finger region" description="C3H1-type" evidence="11">
    <location>
        <begin position="1"/>
        <end position="25"/>
    </location>
</feature>
<name>A0A5F9DHW4_RABIT</name>
<evidence type="ECO:0000256" key="2">
    <source>
        <dbReference type="ARBA" id="ARBA00004567"/>
    </source>
</evidence>
<dbReference type="SMART" id="SM00356">
    <property type="entry name" value="ZnF_C3H1"/>
    <property type="match status" value="1"/>
</dbReference>
<dbReference type="Ensembl" id="ENSOCUT00000054565.1">
    <property type="protein sequence ID" value="ENSOCUP00000045897.1"/>
    <property type="gene ID" value="ENSOCUG00000014808.4"/>
</dbReference>
<dbReference type="InterPro" id="IPR041367">
    <property type="entry name" value="Znf-CCCH_4"/>
</dbReference>
<dbReference type="AlphaFoldDB" id="A0A5F9DHW4"/>
<reference evidence="14 15" key="1">
    <citation type="journal article" date="2011" name="Nature">
        <title>A high-resolution map of human evolutionary constraint using 29 mammals.</title>
        <authorList>
            <person name="Lindblad-Toh K."/>
            <person name="Garber M."/>
            <person name="Zuk O."/>
            <person name="Lin M.F."/>
            <person name="Parker B.J."/>
            <person name="Washietl S."/>
            <person name="Kheradpour P."/>
            <person name="Ernst J."/>
            <person name="Jordan G."/>
            <person name="Mauceli E."/>
            <person name="Ward L.D."/>
            <person name="Lowe C.B."/>
            <person name="Holloway A.K."/>
            <person name="Clamp M."/>
            <person name="Gnerre S."/>
            <person name="Alfoldi J."/>
            <person name="Beal K."/>
            <person name="Chang J."/>
            <person name="Clawson H."/>
            <person name="Cuff J."/>
            <person name="Di Palma F."/>
            <person name="Fitzgerald S."/>
            <person name="Flicek P."/>
            <person name="Guttman M."/>
            <person name="Hubisz M.J."/>
            <person name="Jaffe D.B."/>
            <person name="Jungreis I."/>
            <person name="Kent W.J."/>
            <person name="Kostka D."/>
            <person name="Lara M."/>
            <person name="Martins A.L."/>
            <person name="Massingham T."/>
            <person name="Moltke I."/>
            <person name="Raney B.J."/>
            <person name="Rasmussen M.D."/>
            <person name="Robinson J."/>
            <person name="Stark A."/>
            <person name="Vilella A.J."/>
            <person name="Wen J."/>
            <person name="Xie X."/>
            <person name="Zody M.C."/>
            <person name="Baldwin J."/>
            <person name="Bloom T."/>
            <person name="Chin C.W."/>
            <person name="Heiman D."/>
            <person name="Nicol R."/>
            <person name="Nusbaum C."/>
            <person name="Young S."/>
            <person name="Wilkinson J."/>
            <person name="Worley K.C."/>
            <person name="Kovar C.L."/>
            <person name="Muzny D.M."/>
            <person name="Gibbs R.A."/>
            <person name="Cree A."/>
            <person name="Dihn H.H."/>
            <person name="Fowler G."/>
            <person name="Jhangiani S."/>
            <person name="Joshi V."/>
            <person name="Lee S."/>
            <person name="Lewis L.R."/>
            <person name="Nazareth L.V."/>
            <person name="Okwuonu G."/>
            <person name="Santibanez J."/>
            <person name="Warren W.C."/>
            <person name="Mardis E.R."/>
            <person name="Weinstock G.M."/>
            <person name="Wilson R.K."/>
            <person name="Delehaunty K."/>
            <person name="Dooling D."/>
            <person name="Fronik C."/>
            <person name="Fulton L."/>
            <person name="Fulton B."/>
            <person name="Graves T."/>
            <person name="Minx P."/>
            <person name="Sodergren E."/>
            <person name="Birney E."/>
            <person name="Margulies E.H."/>
            <person name="Herrero J."/>
            <person name="Green E.D."/>
            <person name="Haussler D."/>
            <person name="Siepel A."/>
            <person name="Goldman N."/>
            <person name="Pollard K.S."/>
            <person name="Pedersen J.S."/>
            <person name="Lander E.S."/>
            <person name="Kellis M."/>
        </authorList>
    </citation>
    <scope>NUCLEOTIDE SEQUENCE [LARGE SCALE GENOMIC DNA]</scope>
    <source>
        <strain evidence="14 15">Thorbecke inbred</strain>
    </source>
</reference>
<evidence type="ECO:0000256" key="12">
    <source>
        <dbReference type="SAM" id="MobiDB-lite"/>
    </source>
</evidence>
<evidence type="ECO:0000256" key="7">
    <source>
        <dbReference type="ARBA" id="ARBA00023242"/>
    </source>
</evidence>
<comment type="subcellular location">
    <subcellularLocation>
        <location evidence="1">Nucleus membrane</location>
        <topology evidence="1">Peripheral membrane protein</topology>
        <orientation evidence="1">Cytoplasmic side</orientation>
    </subcellularLocation>
    <subcellularLocation>
        <location evidence="2">Nucleus</location>
        <location evidence="2">Nuclear pore complex</location>
    </subcellularLocation>
</comment>
<dbReference type="GO" id="GO:0031965">
    <property type="term" value="C:nuclear membrane"/>
    <property type="evidence" value="ECO:0007669"/>
    <property type="project" value="UniProtKB-SubCell"/>
</dbReference>
<organism evidence="14 15">
    <name type="scientific">Oryctolagus cuniculus</name>
    <name type="common">Rabbit</name>
    <dbReference type="NCBI Taxonomy" id="9986"/>
    <lineage>
        <taxon>Eukaryota</taxon>
        <taxon>Metazoa</taxon>
        <taxon>Chordata</taxon>
        <taxon>Craniata</taxon>
        <taxon>Vertebrata</taxon>
        <taxon>Euteleostomi</taxon>
        <taxon>Mammalia</taxon>
        <taxon>Eutheria</taxon>
        <taxon>Euarchontoglires</taxon>
        <taxon>Glires</taxon>
        <taxon>Lagomorpha</taxon>
        <taxon>Leporidae</taxon>
        <taxon>Oryctolagus</taxon>
    </lineage>
</organism>
<evidence type="ECO:0000256" key="3">
    <source>
        <dbReference type="ARBA" id="ARBA00022723"/>
    </source>
</evidence>